<sequence>MVAAVAAASLPAFVEFGIPITECSIYQNTEAVNANQGGEN</sequence>
<dbReference type="STRING" id="1349767.GJA_1652"/>
<dbReference type="HOGENOM" id="CLU_3290893_0_0_4"/>
<organism evidence="1 2">
    <name type="scientific">Janthinobacterium agaricidamnosum NBRC 102515 = DSM 9628</name>
    <dbReference type="NCBI Taxonomy" id="1349767"/>
    <lineage>
        <taxon>Bacteria</taxon>
        <taxon>Pseudomonadati</taxon>
        <taxon>Pseudomonadota</taxon>
        <taxon>Betaproteobacteria</taxon>
        <taxon>Burkholderiales</taxon>
        <taxon>Oxalobacteraceae</taxon>
        <taxon>Janthinobacterium</taxon>
    </lineage>
</organism>
<protein>
    <submittedName>
        <fullName evidence="1">Uncharacterized protein</fullName>
    </submittedName>
</protein>
<proteinExistence type="predicted"/>
<keyword evidence="2" id="KW-1185">Reference proteome</keyword>
<name>W0V3U7_9BURK</name>
<gene>
    <name evidence="1" type="ORF">GJA_1652</name>
</gene>
<accession>W0V3U7</accession>
<evidence type="ECO:0000313" key="2">
    <source>
        <dbReference type="Proteomes" id="UP000027604"/>
    </source>
</evidence>
<dbReference type="Proteomes" id="UP000027604">
    <property type="component" value="Chromosome I"/>
</dbReference>
<reference evidence="1 2" key="1">
    <citation type="journal article" date="2015" name="Genome Announc.">
        <title>Genome Sequence of Mushroom Soft-Rot Pathogen Janthinobacterium agaricidamnosum.</title>
        <authorList>
            <person name="Graupner K."/>
            <person name="Lackner G."/>
            <person name="Hertweck C."/>
        </authorList>
    </citation>
    <scope>NUCLEOTIDE SEQUENCE [LARGE SCALE GENOMIC DNA]</scope>
    <source>
        <strain evidence="2">NBRC 102515 / DSM 9628</strain>
    </source>
</reference>
<dbReference type="AlphaFoldDB" id="W0V3U7"/>
<dbReference type="KEGG" id="jag:GJA_1652"/>
<evidence type="ECO:0000313" key="1">
    <source>
        <dbReference type="EMBL" id="CDG82290.1"/>
    </source>
</evidence>
<dbReference type="EMBL" id="HG322949">
    <property type="protein sequence ID" value="CDG82290.1"/>
    <property type="molecule type" value="Genomic_DNA"/>
</dbReference>